<reference evidence="1 2" key="1">
    <citation type="journal article" date="2022" name="Genome Biol. Evol.">
        <title>The Spruce Budworm Genome: Reconstructing the Evolutionary History of Antifreeze Proteins.</title>
        <authorList>
            <person name="Beliveau C."/>
            <person name="Gagne P."/>
            <person name="Picq S."/>
            <person name="Vernygora O."/>
            <person name="Keeling C.I."/>
            <person name="Pinkney K."/>
            <person name="Doucet D."/>
            <person name="Wen F."/>
            <person name="Johnston J.S."/>
            <person name="Maaroufi H."/>
            <person name="Boyle B."/>
            <person name="Laroche J."/>
            <person name="Dewar K."/>
            <person name="Juretic N."/>
            <person name="Blackburn G."/>
            <person name="Nisole A."/>
            <person name="Brunet B."/>
            <person name="Brandao M."/>
            <person name="Lumley L."/>
            <person name="Duan J."/>
            <person name="Quan G."/>
            <person name="Lucarotti C.J."/>
            <person name="Roe A.D."/>
            <person name="Sperling F.A.H."/>
            <person name="Levesque R.C."/>
            <person name="Cusson M."/>
        </authorList>
    </citation>
    <scope>NUCLEOTIDE SEQUENCE [LARGE SCALE GENOMIC DNA]</scope>
    <source>
        <strain evidence="1">Glfc:IPQL:Cfum</strain>
    </source>
</reference>
<evidence type="ECO:0000313" key="1">
    <source>
        <dbReference type="EMBL" id="KAI8429001.1"/>
    </source>
</evidence>
<dbReference type="Proteomes" id="UP001064048">
    <property type="component" value="Chromosome 12"/>
</dbReference>
<proteinExistence type="predicted"/>
<comment type="caution">
    <text evidence="1">The sequence shown here is derived from an EMBL/GenBank/DDBJ whole genome shotgun (WGS) entry which is preliminary data.</text>
</comment>
<sequence>MKYLLSITFICFSYIRFATSSFCYWNTACSYRYFSSVTPYSAVRGDIRDSVINIKECEPVSIWGLFRHGRTHPAAKRAGKMKEAISIRDLVVSSYEKGRCSLCAQDIDNLRDWPVNYDLFEKTNALQDEGYQDMFGIGYRLKTVFPQFLDKLEHESYLFKPSDHHWSKESAEAFVKGLGSQNLVIDNQKILNGPDFIFNDGIDSSQKEDESIDEANEYTISSEFLAANDRIQRRLGIDYSLTDDNITALYDLCRYSWSGLHNKASPWCALFTTEDLKVLEYIEDLVHYYKNGYGRKNASQFGHKPLQDLLQKFQRAKEGKGNIITACTNKDVTDYHVMFYMNEEPLRSVCEGGICSWGEFERILSPFLNSTQRYSD</sequence>
<name>A0ACC0JY82_CHOFU</name>
<organism evidence="1 2">
    <name type="scientific">Choristoneura fumiferana</name>
    <name type="common">Spruce budworm moth</name>
    <name type="synonym">Archips fumiferana</name>
    <dbReference type="NCBI Taxonomy" id="7141"/>
    <lineage>
        <taxon>Eukaryota</taxon>
        <taxon>Metazoa</taxon>
        <taxon>Ecdysozoa</taxon>
        <taxon>Arthropoda</taxon>
        <taxon>Hexapoda</taxon>
        <taxon>Insecta</taxon>
        <taxon>Pterygota</taxon>
        <taxon>Neoptera</taxon>
        <taxon>Endopterygota</taxon>
        <taxon>Lepidoptera</taxon>
        <taxon>Glossata</taxon>
        <taxon>Ditrysia</taxon>
        <taxon>Tortricoidea</taxon>
        <taxon>Tortricidae</taxon>
        <taxon>Tortricinae</taxon>
        <taxon>Choristoneura</taxon>
    </lineage>
</organism>
<gene>
    <name evidence="1" type="ORF">MSG28_007587</name>
</gene>
<accession>A0ACC0JY82</accession>
<protein>
    <submittedName>
        <fullName evidence="1">Uncharacterized protein</fullName>
    </submittedName>
</protein>
<evidence type="ECO:0000313" key="2">
    <source>
        <dbReference type="Proteomes" id="UP001064048"/>
    </source>
</evidence>
<keyword evidence="2" id="KW-1185">Reference proteome</keyword>
<dbReference type="EMBL" id="CM046112">
    <property type="protein sequence ID" value="KAI8429001.1"/>
    <property type="molecule type" value="Genomic_DNA"/>
</dbReference>